<sequence>MPCARANLKLIQVSGCISQWHRGISQYESLPQSFRSNSRRNTRFTKNRAQCNLEESRLNFIFIPFFFILFKPKKLLRGFIIEALRFYLGVHQILFISQKTHC</sequence>
<comment type="caution">
    <text evidence="1">The sequence shown here is derived from an EMBL/GenBank/DDBJ whole genome shotgun (WGS) entry which is preliminary data.</text>
</comment>
<organism evidence="1">
    <name type="scientific">marine sediment metagenome</name>
    <dbReference type="NCBI Taxonomy" id="412755"/>
    <lineage>
        <taxon>unclassified sequences</taxon>
        <taxon>metagenomes</taxon>
        <taxon>ecological metagenomes</taxon>
    </lineage>
</organism>
<dbReference type="EMBL" id="LAZR01010919">
    <property type="protein sequence ID" value="KKM64345.1"/>
    <property type="molecule type" value="Genomic_DNA"/>
</dbReference>
<dbReference type="AlphaFoldDB" id="A0A0F9LJE8"/>
<proteinExistence type="predicted"/>
<accession>A0A0F9LJE8</accession>
<reference evidence="1" key="1">
    <citation type="journal article" date="2015" name="Nature">
        <title>Complex archaea that bridge the gap between prokaryotes and eukaryotes.</title>
        <authorList>
            <person name="Spang A."/>
            <person name="Saw J.H."/>
            <person name="Jorgensen S.L."/>
            <person name="Zaremba-Niedzwiedzka K."/>
            <person name="Martijn J."/>
            <person name="Lind A.E."/>
            <person name="van Eijk R."/>
            <person name="Schleper C."/>
            <person name="Guy L."/>
            <person name="Ettema T.J."/>
        </authorList>
    </citation>
    <scope>NUCLEOTIDE SEQUENCE</scope>
</reference>
<name>A0A0F9LJE8_9ZZZZ</name>
<protein>
    <submittedName>
        <fullName evidence="1">Uncharacterized protein</fullName>
    </submittedName>
</protein>
<evidence type="ECO:0000313" key="1">
    <source>
        <dbReference type="EMBL" id="KKM64345.1"/>
    </source>
</evidence>
<gene>
    <name evidence="1" type="ORF">LCGC14_1502300</name>
</gene>